<dbReference type="Gene3D" id="1.20.1260.10">
    <property type="match status" value="1"/>
</dbReference>
<reference evidence="2 3" key="1">
    <citation type="submission" date="2022-06" db="EMBL/GenBank/DDBJ databases">
        <title>Genomic Encyclopedia of Archaeal and Bacterial Type Strains, Phase II (KMG-II): from individual species to whole genera.</title>
        <authorList>
            <person name="Goeker M."/>
        </authorList>
    </citation>
    <scope>NUCLEOTIDE SEQUENCE [LARGE SCALE GENOMIC DNA]</scope>
    <source>
        <strain evidence="2 3">DSM 44255</strain>
    </source>
</reference>
<evidence type="ECO:0000313" key="2">
    <source>
        <dbReference type="EMBL" id="MCP2268042.1"/>
    </source>
</evidence>
<dbReference type="InterPro" id="IPR012347">
    <property type="entry name" value="Ferritin-like"/>
</dbReference>
<dbReference type="RefSeq" id="WP_253884963.1">
    <property type="nucleotide sequence ID" value="NZ_BAAAVB010000026.1"/>
</dbReference>
<organism evidence="2 3">
    <name type="scientific">Actinokineospora diospyrosa</name>
    <dbReference type="NCBI Taxonomy" id="103728"/>
    <lineage>
        <taxon>Bacteria</taxon>
        <taxon>Bacillati</taxon>
        <taxon>Actinomycetota</taxon>
        <taxon>Actinomycetes</taxon>
        <taxon>Pseudonocardiales</taxon>
        <taxon>Pseudonocardiaceae</taxon>
        <taxon>Actinokineospora</taxon>
    </lineage>
</organism>
<dbReference type="InterPro" id="IPR005183">
    <property type="entry name" value="DUF305_CopM-like"/>
</dbReference>
<dbReference type="PANTHER" id="PTHR36933">
    <property type="entry name" value="SLL0788 PROTEIN"/>
    <property type="match status" value="1"/>
</dbReference>
<keyword evidence="3" id="KW-1185">Reference proteome</keyword>
<name>A0ABT1I631_9PSEU</name>
<gene>
    <name evidence="2" type="ORF">LV75_000524</name>
</gene>
<dbReference type="EMBL" id="JAMTCO010000001">
    <property type="protein sequence ID" value="MCP2268042.1"/>
    <property type="molecule type" value="Genomic_DNA"/>
</dbReference>
<feature type="domain" description="DUF305" evidence="1">
    <location>
        <begin position="62"/>
        <end position="210"/>
    </location>
</feature>
<dbReference type="Pfam" id="PF03713">
    <property type="entry name" value="DUF305"/>
    <property type="match status" value="1"/>
</dbReference>
<proteinExistence type="predicted"/>
<dbReference type="Proteomes" id="UP001205185">
    <property type="component" value="Unassembled WGS sequence"/>
</dbReference>
<sequence>MVLRVAGAAIAVVFTIGIGGCSTDPAAVNPVIQPGRPGEANHTLSPEEIESGVPAVPPNAADFSYAEMMIAHHQQAIEMSALAPQRAANTSLKGLASRIADTQGPEIGAMNNWLRANGRPAIDPAHQGHSGHSGHPMPGMATAEELARLEAATGAGFDELYVRLMTRHHEGAIQMANVVRKDGADITVQEMADNIVAEQTDEIQRLRTILGT</sequence>
<dbReference type="PANTHER" id="PTHR36933:SF1">
    <property type="entry name" value="SLL0788 PROTEIN"/>
    <property type="match status" value="1"/>
</dbReference>
<evidence type="ECO:0000259" key="1">
    <source>
        <dbReference type="Pfam" id="PF03713"/>
    </source>
</evidence>
<evidence type="ECO:0000313" key="3">
    <source>
        <dbReference type="Proteomes" id="UP001205185"/>
    </source>
</evidence>
<dbReference type="PROSITE" id="PS51257">
    <property type="entry name" value="PROKAR_LIPOPROTEIN"/>
    <property type="match status" value="1"/>
</dbReference>
<accession>A0ABT1I631</accession>
<comment type="caution">
    <text evidence="2">The sequence shown here is derived from an EMBL/GenBank/DDBJ whole genome shotgun (WGS) entry which is preliminary data.</text>
</comment>
<protein>
    <submittedName>
        <fullName evidence="2">Uncharacterized conserved protein, DUF305 family</fullName>
    </submittedName>
</protein>